<dbReference type="EMBL" id="CAOS01000011">
    <property type="protein sequence ID" value="CCO08673.1"/>
    <property type="molecule type" value="Genomic_DNA"/>
</dbReference>
<organism evidence="1 2">
    <name type="scientific">Desulforamulus hydrothermalis Lam5 = DSM 18033</name>
    <dbReference type="NCBI Taxonomy" id="1121428"/>
    <lineage>
        <taxon>Bacteria</taxon>
        <taxon>Bacillati</taxon>
        <taxon>Bacillota</taxon>
        <taxon>Clostridia</taxon>
        <taxon>Eubacteriales</taxon>
        <taxon>Peptococcaceae</taxon>
        <taxon>Desulforamulus</taxon>
    </lineage>
</organism>
<evidence type="ECO:0000313" key="2">
    <source>
        <dbReference type="Proteomes" id="UP000009315"/>
    </source>
</evidence>
<dbReference type="Proteomes" id="UP000009315">
    <property type="component" value="Unassembled WGS sequence"/>
</dbReference>
<dbReference type="AlphaFoldDB" id="K8EAL1"/>
<evidence type="ECO:0000313" key="1">
    <source>
        <dbReference type="EMBL" id="CCO08673.1"/>
    </source>
</evidence>
<proteinExistence type="predicted"/>
<keyword evidence="2" id="KW-1185">Reference proteome</keyword>
<comment type="caution">
    <text evidence="1">The sequence shown here is derived from an EMBL/GenBank/DDBJ whole genome shotgun (WGS) entry which is preliminary data.</text>
</comment>
<gene>
    <name evidence="1" type="ORF">DESHY_40223</name>
</gene>
<accession>K8EAL1</accession>
<dbReference type="RefSeq" id="WP_008412211.1">
    <property type="nucleotide sequence ID" value="NZ_CAOS01000011.1"/>
</dbReference>
<protein>
    <submittedName>
        <fullName evidence="1">Uncharacterized protein</fullName>
    </submittedName>
</protein>
<reference evidence="1 2" key="1">
    <citation type="journal article" date="2013" name="Genome Announc.">
        <title>Genome Sequence of the Sulfate-Reducing Bacterium Desulfotomaculum hydrothermale Lam5(T).</title>
        <authorList>
            <person name="Amin O."/>
            <person name="Fardeau M.L."/>
            <person name="Valette O."/>
            <person name="Hirschler-Rea A."/>
            <person name="Barbe V."/>
            <person name="Medigue C."/>
            <person name="Vacherie B."/>
            <person name="Ollivier B."/>
            <person name="Bertin P.N."/>
            <person name="Dolla A."/>
        </authorList>
    </citation>
    <scope>NUCLEOTIDE SEQUENCE [LARGE SCALE GENOMIC DNA]</scope>
    <source>
        <strain evidence="2">Lam5 / DSM 18033</strain>
    </source>
</reference>
<sequence>MPNIKVEGIHDDPDYFIEKVVMDNTPELGDVTGQALLDQFATAISEARKSIDKGYRLTDFWSNPDVGVEFILKKKKDN</sequence>
<name>K8EAL1_9FIRM</name>